<gene>
    <name evidence="2" type="ORF">NOCA2370043</name>
</gene>
<sequence length="371" mass="38856">MTSTEIRETFHEVADLVVVPALDAAAFEARVSRARRRRTTGRLVGAVVAAALVVTAAGVGLGLDHRRVGEPLAGPQPEWPYDTQAFAFRLDGHLTVNGPSGATVTWTLAVQDVVGSTDAGVLVLDPAGRVLLVPLAEDGTPGDPVPVIGEQPVRVVRLSADGATIGWVDVAGDLHLRPVDAAGDTVSRAFPADAELVAVDDTSWLVQQGDRLWLERAGQPRTEVDPERGILGAQVAGGTVSVSTRTGVELFASTDGLRRLGTLGGSVGRLSPDGGVYAAAPSESERADGMRPGVFVLDTTTGDQTRLTGFDRTGYALGLVWRGPDRFYVLTAVPSNDLGHPLRVLQECSLAALECQTRAEDSTGTLHLPVG</sequence>
<accession>A0A2P2C4J1</accession>
<evidence type="ECO:0000256" key="1">
    <source>
        <dbReference type="SAM" id="Phobius"/>
    </source>
</evidence>
<dbReference type="AlphaFoldDB" id="A0A2P2C4J1"/>
<keyword evidence="1" id="KW-1133">Transmembrane helix</keyword>
<protein>
    <submittedName>
        <fullName evidence="2">Uncharacterized protein</fullName>
    </submittedName>
</protein>
<dbReference type="SUPFAM" id="SSF82171">
    <property type="entry name" value="DPP6 N-terminal domain-like"/>
    <property type="match status" value="1"/>
</dbReference>
<organism evidence="2">
    <name type="scientific">metagenome</name>
    <dbReference type="NCBI Taxonomy" id="256318"/>
    <lineage>
        <taxon>unclassified sequences</taxon>
        <taxon>metagenomes</taxon>
    </lineage>
</organism>
<keyword evidence="1" id="KW-0472">Membrane</keyword>
<dbReference type="EMBL" id="CZKA01000031">
    <property type="protein sequence ID" value="CUR56945.1"/>
    <property type="molecule type" value="Genomic_DNA"/>
</dbReference>
<name>A0A2P2C4J1_9ZZZZ</name>
<reference evidence="2" key="1">
    <citation type="submission" date="2015-08" db="EMBL/GenBank/DDBJ databases">
        <authorList>
            <person name="Babu N.S."/>
            <person name="Beckwith C.J."/>
            <person name="Beseler K.G."/>
            <person name="Brison A."/>
            <person name="Carone J.V."/>
            <person name="Caskin T.P."/>
            <person name="Diamond M."/>
            <person name="Durham M.E."/>
            <person name="Foxe J.M."/>
            <person name="Go M."/>
            <person name="Henderson B.A."/>
            <person name="Jones I.B."/>
            <person name="McGettigan J.A."/>
            <person name="Micheletti S.J."/>
            <person name="Nasrallah M.E."/>
            <person name="Ortiz D."/>
            <person name="Piller C.R."/>
            <person name="Privatt S.R."/>
            <person name="Schneider S.L."/>
            <person name="Sharp S."/>
            <person name="Smith T.C."/>
            <person name="Stanton J.D."/>
            <person name="Ullery H.E."/>
            <person name="Wilson R.J."/>
            <person name="Serrano M.G."/>
            <person name="Buck G."/>
            <person name="Lee V."/>
            <person name="Wang Y."/>
            <person name="Carvalho R."/>
            <person name="Voegtly L."/>
            <person name="Shi R."/>
            <person name="Duckworth R."/>
            <person name="Johnson A."/>
            <person name="Loviza R."/>
            <person name="Walstead R."/>
            <person name="Shah Z."/>
            <person name="Kiflezghi M."/>
            <person name="Wade K."/>
            <person name="Ball S.L."/>
            <person name="Bradley K.W."/>
            <person name="Asai D.J."/>
            <person name="Bowman C.A."/>
            <person name="Russell D.A."/>
            <person name="Pope W.H."/>
            <person name="Jacobs-Sera D."/>
            <person name="Hendrix R.W."/>
            <person name="Hatfull G.F."/>
        </authorList>
    </citation>
    <scope>NUCLEOTIDE SEQUENCE</scope>
</reference>
<feature type="transmembrane region" description="Helical" evidence="1">
    <location>
        <begin position="43"/>
        <end position="63"/>
    </location>
</feature>
<proteinExistence type="predicted"/>
<evidence type="ECO:0000313" key="2">
    <source>
        <dbReference type="EMBL" id="CUR56945.1"/>
    </source>
</evidence>
<keyword evidence="1" id="KW-0812">Transmembrane</keyword>